<dbReference type="RefSeq" id="WP_013768683.1">
    <property type="nucleotide sequence ID" value="NC_015510.1"/>
</dbReference>
<keyword evidence="2" id="KW-1185">Reference proteome</keyword>
<accession>F4L7I2</accession>
<dbReference type="HOGENOM" id="CLU_2422856_0_0_10"/>
<dbReference type="AlphaFoldDB" id="F4L7I2"/>
<dbReference type="OrthoDB" id="1495660at2"/>
<dbReference type="KEGG" id="hhy:Halhy_6343"/>
<dbReference type="Proteomes" id="UP000008461">
    <property type="component" value="Chromosome"/>
</dbReference>
<gene>
    <name evidence="1" type="ordered locus">Halhy_6343</name>
</gene>
<reference evidence="1 2" key="1">
    <citation type="journal article" date="2011" name="Stand. Genomic Sci.">
        <title>Complete genome sequence of Haliscomenobacter hydrossis type strain (O).</title>
        <authorList>
            <consortium name="US DOE Joint Genome Institute (JGI-PGF)"/>
            <person name="Daligault H."/>
            <person name="Lapidus A."/>
            <person name="Zeytun A."/>
            <person name="Nolan M."/>
            <person name="Lucas S."/>
            <person name="Del Rio T.G."/>
            <person name="Tice H."/>
            <person name="Cheng J.F."/>
            <person name="Tapia R."/>
            <person name="Han C."/>
            <person name="Goodwin L."/>
            <person name="Pitluck S."/>
            <person name="Liolios K."/>
            <person name="Pagani I."/>
            <person name="Ivanova N."/>
            <person name="Huntemann M."/>
            <person name="Mavromatis K."/>
            <person name="Mikhailova N."/>
            <person name="Pati A."/>
            <person name="Chen A."/>
            <person name="Palaniappan K."/>
            <person name="Land M."/>
            <person name="Hauser L."/>
            <person name="Brambilla E.M."/>
            <person name="Rohde M."/>
            <person name="Verbarg S."/>
            <person name="Goker M."/>
            <person name="Bristow J."/>
            <person name="Eisen J.A."/>
            <person name="Markowitz V."/>
            <person name="Hugenholtz P."/>
            <person name="Kyrpides N.C."/>
            <person name="Klenk H.P."/>
            <person name="Woyke T."/>
        </authorList>
    </citation>
    <scope>NUCLEOTIDE SEQUENCE [LARGE SCALE GENOMIC DNA]</scope>
    <source>
        <strain evidence="2">ATCC 27775 / DSM 1100 / LMG 10767 / O</strain>
    </source>
</reference>
<dbReference type="EMBL" id="CP002691">
    <property type="protein sequence ID" value="AEE54162.1"/>
    <property type="molecule type" value="Genomic_DNA"/>
</dbReference>
<reference key="2">
    <citation type="submission" date="2011-04" db="EMBL/GenBank/DDBJ databases">
        <title>Complete sequence of chromosome of Haliscomenobacter hydrossis DSM 1100.</title>
        <authorList>
            <consortium name="US DOE Joint Genome Institute (JGI-PGF)"/>
            <person name="Lucas S."/>
            <person name="Han J."/>
            <person name="Lapidus A."/>
            <person name="Bruce D."/>
            <person name="Goodwin L."/>
            <person name="Pitluck S."/>
            <person name="Peters L."/>
            <person name="Kyrpides N."/>
            <person name="Mavromatis K."/>
            <person name="Ivanova N."/>
            <person name="Ovchinnikova G."/>
            <person name="Pagani I."/>
            <person name="Daligault H."/>
            <person name="Detter J.C."/>
            <person name="Han C."/>
            <person name="Land M."/>
            <person name="Hauser L."/>
            <person name="Markowitz V."/>
            <person name="Cheng J.-F."/>
            <person name="Hugenholtz P."/>
            <person name="Woyke T."/>
            <person name="Wu D."/>
            <person name="Verbarg S."/>
            <person name="Frueling A."/>
            <person name="Brambilla E."/>
            <person name="Klenk H.-P."/>
            <person name="Eisen J.A."/>
        </authorList>
    </citation>
    <scope>NUCLEOTIDE SEQUENCE</scope>
    <source>
        <strain>DSM 1100</strain>
    </source>
</reference>
<organism evidence="1 2">
    <name type="scientific">Haliscomenobacter hydrossis (strain ATCC 27775 / DSM 1100 / LMG 10767 / O)</name>
    <dbReference type="NCBI Taxonomy" id="760192"/>
    <lineage>
        <taxon>Bacteria</taxon>
        <taxon>Pseudomonadati</taxon>
        <taxon>Bacteroidota</taxon>
        <taxon>Saprospiria</taxon>
        <taxon>Saprospirales</taxon>
        <taxon>Haliscomenobacteraceae</taxon>
        <taxon>Haliscomenobacter</taxon>
    </lineage>
</organism>
<evidence type="ECO:0000313" key="2">
    <source>
        <dbReference type="Proteomes" id="UP000008461"/>
    </source>
</evidence>
<evidence type="ECO:0000313" key="1">
    <source>
        <dbReference type="EMBL" id="AEE54162.1"/>
    </source>
</evidence>
<name>F4L7I2_HALH1</name>
<protein>
    <submittedName>
        <fullName evidence="1">Uncharacterized protein</fullName>
    </submittedName>
</protein>
<sequence length="91" mass="10134">MNIRKIKLALTVGLLNQEAGNVVHDIQAMMSDFREEVGAYVGAKVVKMAKLNPTHVQQTYALQYERCTLKVDLISNPSTNLQVVRNFSLAS</sequence>
<proteinExistence type="predicted"/>